<dbReference type="AlphaFoldDB" id="A0A7C5T263"/>
<protein>
    <submittedName>
        <fullName evidence="1">HAD-IIA family hydrolase</fullName>
    </submittedName>
</protein>
<accession>A0A7C5T263</accession>
<dbReference type="PANTHER" id="PTHR19288:SF46">
    <property type="entry name" value="HALOACID DEHALOGENASE-LIKE HYDROLASE DOMAIN-CONTAINING PROTEIN 2"/>
    <property type="match status" value="1"/>
</dbReference>
<dbReference type="GO" id="GO:0016791">
    <property type="term" value="F:phosphatase activity"/>
    <property type="evidence" value="ECO:0007669"/>
    <property type="project" value="TreeGrafter"/>
</dbReference>
<comment type="caution">
    <text evidence="1">The sequence shown here is derived from an EMBL/GenBank/DDBJ whole genome shotgun (WGS) entry which is preliminary data.</text>
</comment>
<dbReference type="InterPro" id="IPR036412">
    <property type="entry name" value="HAD-like_sf"/>
</dbReference>
<organism evidence="1">
    <name type="scientific">Thermocrinis ruber</name>
    <dbReference type="NCBI Taxonomy" id="75906"/>
    <lineage>
        <taxon>Bacteria</taxon>
        <taxon>Pseudomonadati</taxon>
        <taxon>Aquificota</taxon>
        <taxon>Aquificia</taxon>
        <taxon>Aquificales</taxon>
        <taxon>Aquificaceae</taxon>
        <taxon>Thermocrinis</taxon>
    </lineage>
</organism>
<evidence type="ECO:0000313" key="1">
    <source>
        <dbReference type="EMBL" id="HHO74719.1"/>
    </source>
</evidence>
<dbReference type="InterPro" id="IPR006357">
    <property type="entry name" value="HAD-SF_hydro_IIA"/>
</dbReference>
<name>A0A7C5T263_9AQUI</name>
<dbReference type="Gene3D" id="3.40.50.1000">
    <property type="entry name" value="HAD superfamily/HAD-like"/>
    <property type="match status" value="2"/>
</dbReference>
<dbReference type="GO" id="GO:0005737">
    <property type="term" value="C:cytoplasm"/>
    <property type="evidence" value="ECO:0007669"/>
    <property type="project" value="TreeGrafter"/>
</dbReference>
<sequence length="265" mass="29916">MRGKIFLIDLDGVLVGDKKLNPIKGAKEFLEVLRSKGIPFRVVSNNSTRPPSEIVKILREKGLELEEERFVSPLKVLPKYLMSMNIKRVLLIGMEPVKRYLMEEGIEVVEDHQVQGVVVAQDRNLDFYKLKLAVSAVFLASAKIIPVNLSRIVKDDDGLYFPGAGSVALMLKHATNYPDELPNLGKPSKEFIDYALDGLEGEEVYLISDDIYTDLLGARALGIKTIFMTTGKYTRDELKRANFEPDLTFDSLEELMEHFGLKSFF</sequence>
<dbReference type="Pfam" id="PF13344">
    <property type="entry name" value="Hydrolase_6"/>
    <property type="match status" value="1"/>
</dbReference>
<dbReference type="InterPro" id="IPR023214">
    <property type="entry name" value="HAD_sf"/>
</dbReference>
<gene>
    <name evidence="1" type="ORF">ENN04_08860</name>
</gene>
<keyword evidence="1" id="KW-0378">Hydrolase</keyword>
<dbReference type="SUPFAM" id="SSF56784">
    <property type="entry name" value="HAD-like"/>
    <property type="match status" value="1"/>
</dbReference>
<dbReference type="Pfam" id="PF13242">
    <property type="entry name" value="Hydrolase_like"/>
    <property type="match status" value="1"/>
</dbReference>
<dbReference type="PANTHER" id="PTHR19288">
    <property type="entry name" value="4-NITROPHENYLPHOSPHATASE-RELATED"/>
    <property type="match status" value="1"/>
</dbReference>
<dbReference type="NCBIfam" id="TIGR01460">
    <property type="entry name" value="HAD-SF-IIA"/>
    <property type="match status" value="1"/>
</dbReference>
<dbReference type="EMBL" id="DSAC01000110">
    <property type="protein sequence ID" value="HHO74719.1"/>
    <property type="molecule type" value="Genomic_DNA"/>
</dbReference>
<reference evidence="1" key="1">
    <citation type="journal article" date="2020" name="mSystems">
        <title>Genome- and Community-Level Interaction Insights into Carbon Utilization and Element Cycling Functions of Hydrothermarchaeota in Hydrothermal Sediment.</title>
        <authorList>
            <person name="Zhou Z."/>
            <person name="Liu Y."/>
            <person name="Xu W."/>
            <person name="Pan J."/>
            <person name="Luo Z.H."/>
            <person name="Li M."/>
        </authorList>
    </citation>
    <scope>NUCLEOTIDE SEQUENCE [LARGE SCALE GENOMIC DNA]</scope>
    <source>
        <strain evidence="1">SpSt-114</strain>
    </source>
</reference>
<proteinExistence type="predicted"/>